<dbReference type="EMBL" id="CP101914">
    <property type="protein sequence ID" value="UUI03558.1"/>
    <property type="molecule type" value="Genomic_DNA"/>
</dbReference>
<accession>A0ABY5JT96</accession>
<dbReference type="Pfam" id="PF13732">
    <property type="entry name" value="DrrA1-3_C"/>
    <property type="match status" value="1"/>
</dbReference>
<evidence type="ECO:0000259" key="6">
    <source>
        <dbReference type="PROSITE" id="PS50893"/>
    </source>
</evidence>
<keyword evidence="8" id="KW-1185">Reference proteome</keyword>
<keyword evidence="3" id="KW-0547">Nucleotide-binding</keyword>
<evidence type="ECO:0000313" key="7">
    <source>
        <dbReference type="EMBL" id="UUI03558.1"/>
    </source>
</evidence>
<gene>
    <name evidence="7" type="ORF">NP439_02355</name>
</gene>
<dbReference type="RefSeq" id="WP_256708617.1">
    <property type="nucleotide sequence ID" value="NZ_CP101914.1"/>
</dbReference>
<evidence type="ECO:0000256" key="4">
    <source>
        <dbReference type="ARBA" id="ARBA00022840"/>
    </source>
</evidence>
<dbReference type="SMART" id="SM00382">
    <property type="entry name" value="AAA"/>
    <property type="match status" value="1"/>
</dbReference>
<dbReference type="PROSITE" id="PS50893">
    <property type="entry name" value="ABC_TRANSPORTER_2"/>
    <property type="match status" value="1"/>
</dbReference>
<dbReference type="NCBIfam" id="TIGR01188">
    <property type="entry name" value="drrA"/>
    <property type="match status" value="1"/>
</dbReference>
<organism evidence="7 8">
    <name type="scientific">Oceanobacillus jeddahense</name>
    <dbReference type="NCBI Taxonomy" id="1462527"/>
    <lineage>
        <taxon>Bacteria</taxon>
        <taxon>Bacillati</taxon>
        <taxon>Bacillota</taxon>
        <taxon>Bacilli</taxon>
        <taxon>Bacillales</taxon>
        <taxon>Bacillaceae</taxon>
        <taxon>Oceanobacillus</taxon>
    </lineage>
</organism>
<dbReference type="PANTHER" id="PTHR43582:SF5">
    <property type="entry name" value="ABC TRANSPORTER"/>
    <property type="match status" value="1"/>
</dbReference>
<evidence type="ECO:0000256" key="5">
    <source>
        <dbReference type="ARBA" id="ARBA00049985"/>
    </source>
</evidence>
<dbReference type="InterPro" id="IPR003593">
    <property type="entry name" value="AAA+_ATPase"/>
</dbReference>
<keyword evidence="2" id="KW-0813">Transport</keyword>
<proteinExistence type="inferred from homology"/>
<protein>
    <submittedName>
        <fullName evidence="7">ATP-binding cassette domain-containing protein</fullName>
    </submittedName>
</protein>
<comment type="subcellular location">
    <subcellularLocation>
        <location evidence="1">Cell membrane</location>
        <topology evidence="1">Peripheral membrane protein</topology>
        <orientation evidence="1">Cytoplasmic side</orientation>
    </subcellularLocation>
</comment>
<evidence type="ECO:0000313" key="8">
    <source>
        <dbReference type="Proteomes" id="UP001059773"/>
    </source>
</evidence>
<feature type="domain" description="ABC transporter" evidence="6">
    <location>
        <begin position="25"/>
        <end position="257"/>
    </location>
</feature>
<sequence length="343" mass="37992">MNNMIDPENKGVDGVTCTTDEDLAIKVRTLTKKYGKDVFALNGLNFSVQKGEIYGFLGPNGAGKSTAVKVMTTLSCPSQGEVQLYNVDAIHYPEEARKLFGYVAQQSAVDGESTGRENLMLQGRLYGLRGSILSERVVQLLERFDLMDAADRLSKTYSGGMQRKLDLAMGLIHHPKILFLDEPTTGLDPEARASLWDTIHHLSKEDGLTVLLTTHYLEEADQLCDRLAIIDKGKVIVQGTPEALKGEMHGDVVHIETMEAISEFQAKDMLQGISDLHEIIVDGLSVYVRTHQGAEQLPALMSILKAENIKVRAATISRPSLDDVYLRYTGHVFTETEEREVSR</sequence>
<dbReference type="InterPro" id="IPR025302">
    <property type="entry name" value="DrrA1/2-like_C"/>
</dbReference>
<dbReference type="InterPro" id="IPR017871">
    <property type="entry name" value="ABC_transporter-like_CS"/>
</dbReference>
<dbReference type="PROSITE" id="PS00211">
    <property type="entry name" value="ABC_TRANSPORTER_1"/>
    <property type="match status" value="1"/>
</dbReference>
<dbReference type="InterPro" id="IPR003439">
    <property type="entry name" value="ABC_transporter-like_ATP-bd"/>
</dbReference>
<dbReference type="Proteomes" id="UP001059773">
    <property type="component" value="Chromosome"/>
</dbReference>
<evidence type="ECO:0000256" key="1">
    <source>
        <dbReference type="ARBA" id="ARBA00004413"/>
    </source>
</evidence>
<dbReference type="Gene3D" id="3.40.50.300">
    <property type="entry name" value="P-loop containing nucleotide triphosphate hydrolases"/>
    <property type="match status" value="1"/>
</dbReference>
<evidence type="ECO:0000256" key="2">
    <source>
        <dbReference type="ARBA" id="ARBA00022448"/>
    </source>
</evidence>
<dbReference type="Pfam" id="PF00005">
    <property type="entry name" value="ABC_tran"/>
    <property type="match status" value="1"/>
</dbReference>
<dbReference type="PANTHER" id="PTHR43582">
    <property type="entry name" value="LINEARMYCIN RESISTANCE ATP-BINDING PROTEIN LNRL"/>
    <property type="match status" value="1"/>
</dbReference>
<dbReference type="GO" id="GO:0005524">
    <property type="term" value="F:ATP binding"/>
    <property type="evidence" value="ECO:0007669"/>
    <property type="project" value="UniProtKB-KW"/>
</dbReference>
<dbReference type="InterPro" id="IPR005894">
    <property type="entry name" value="DrrA"/>
</dbReference>
<evidence type="ECO:0000256" key="3">
    <source>
        <dbReference type="ARBA" id="ARBA00022741"/>
    </source>
</evidence>
<keyword evidence="4 7" id="KW-0067">ATP-binding</keyword>
<dbReference type="InterPro" id="IPR027417">
    <property type="entry name" value="P-loop_NTPase"/>
</dbReference>
<name>A0ABY5JT96_9BACI</name>
<dbReference type="SUPFAM" id="SSF52540">
    <property type="entry name" value="P-loop containing nucleoside triphosphate hydrolases"/>
    <property type="match status" value="1"/>
</dbReference>
<comment type="similarity">
    <text evidence="5">Belongs to the ABC transporter superfamily. Drug exporter-1 (DrugE1) (TC 3.A.1.105) family.</text>
</comment>
<reference evidence="7" key="1">
    <citation type="submission" date="2022-07" db="EMBL/GenBank/DDBJ databases">
        <title>FELIX.</title>
        <authorList>
            <person name="Wan K.H."/>
            <person name="Park S."/>
            <person name="Lawrence Q."/>
            <person name="Eichenberger J.P."/>
            <person name="Booth B.W."/>
            <person name="Piaggio A.J."/>
            <person name="Chandler J.C."/>
            <person name="Franklin A.B."/>
            <person name="Celniker S.E."/>
        </authorList>
    </citation>
    <scope>NUCLEOTIDE SEQUENCE</scope>
    <source>
        <strain evidence="7">QA-1986 374</strain>
    </source>
</reference>